<keyword evidence="2" id="KW-1185">Reference proteome</keyword>
<name>A0A8J3FW65_9PSEU</name>
<evidence type="ECO:0000313" key="2">
    <source>
        <dbReference type="Proteomes" id="UP000637578"/>
    </source>
</evidence>
<evidence type="ECO:0000313" key="1">
    <source>
        <dbReference type="EMBL" id="GGM69427.1"/>
    </source>
</evidence>
<dbReference type="Proteomes" id="UP000637578">
    <property type="component" value="Unassembled WGS sequence"/>
</dbReference>
<accession>A0A8J3FW65</accession>
<dbReference type="AlphaFoldDB" id="A0A8J3FW65"/>
<organism evidence="1 2">
    <name type="scientific">Longimycelium tulufanense</name>
    <dbReference type="NCBI Taxonomy" id="907463"/>
    <lineage>
        <taxon>Bacteria</taxon>
        <taxon>Bacillati</taxon>
        <taxon>Actinomycetota</taxon>
        <taxon>Actinomycetes</taxon>
        <taxon>Pseudonocardiales</taxon>
        <taxon>Pseudonocardiaceae</taxon>
        <taxon>Longimycelium</taxon>
    </lineage>
</organism>
<sequence length="146" mass="15334">MDSFRELMDLLRRVDPVPERVRGFAVEARDMASRWDGSTGLSLVSDTALAPPPGVRSGSATRHLEFAGAGLGLVVQLVADGVERLTLVGLVVPPSIEVEVRYPTGSSRVLADGQGGFRMTGVPAGPLSFALHPEGAQAVATEWLVG</sequence>
<reference evidence="1" key="1">
    <citation type="journal article" date="2014" name="Int. J. Syst. Evol. Microbiol.">
        <title>Complete genome sequence of Corynebacterium casei LMG S-19264T (=DSM 44701T), isolated from a smear-ripened cheese.</title>
        <authorList>
            <consortium name="US DOE Joint Genome Institute (JGI-PGF)"/>
            <person name="Walter F."/>
            <person name="Albersmeier A."/>
            <person name="Kalinowski J."/>
            <person name="Ruckert C."/>
        </authorList>
    </citation>
    <scope>NUCLEOTIDE SEQUENCE</scope>
    <source>
        <strain evidence="1">CGMCC 4.5737</strain>
    </source>
</reference>
<gene>
    <name evidence="1" type="ORF">GCM10012275_44820</name>
</gene>
<reference evidence="1" key="2">
    <citation type="submission" date="2020-09" db="EMBL/GenBank/DDBJ databases">
        <authorList>
            <person name="Sun Q."/>
            <person name="Zhou Y."/>
        </authorList>
    </citation>
    <scope>NUCLEOTIDE SEQUENCE</scope>
    <source>
        <strain evidence="1">CGMCC 4.5737</strain>
    </source>
</reference>
<comment type="caution">
    <text evidence="1">The sequence shown here is derived from an EMBL/GenBank/DDBJ whole genome shotgun (WGS) entry which is preliminary data.</text>
</comment>
<protein>
    <submittedName>
        <fullName evidence="1">Uncharacterized protein</fullName>
    </submittedName>
</protein>
<proteinExistence type="predicted"/>
<dbReference type="EMBL" id="BMMK01000024">
    <property type="protein sequence ID" value="GGM69427.1"/>
    <property type="molecule type" value="Genomic_DNA"/>
</dbReference>